<dbReference type="Gene3D" id="1.10.530.10">
    <property type="match status" value="1"/>
</dbReference>
<organism evidence="3 4">
    <name type="scientific">Ilyomonas limi</name>
    <dbReference type="NCBI Taxonomy" id="2575867"/>
    <lineage>
        <taxon>Bacteria</taxon>
        <taxon>Pseudomonadati</taxon>
        <taxon>Bacteroidota</taxon>
        <taxon>Chitinophagia</taxon>
        <taxon>Chitinophagales</taxon>
        <taxon>Chitinophagaceae</taxon>
        <taxon>Ilyomonas</taxon>
    </lineage>
</organism>
<name>A0A4U3KX17_9BACT</name>
<dbReference type="Pfam" id="PF01464">
    <property type="entry name" value="SLT"/>
    <property type="match status" value="1"/>
</dbReference>
<dbReference type="EMBL" id="SZQL01000013">
    <property type="protein sequence ID" value="TKK66960.1"/>
    <property type="molecule type" value="Genomic_DNA"/>
</dbReference>
<accession>A0A4U3KX17</accession>
<gene>
    <name evidence="3" type="ORF">FC093_15790</name>
</gene>
<dbReference type="AlphaFoldDB" id="A0A4U3KX17"/>
<proteinExistence type="inferred from homology"/>
<keyword evidence="4" id="KW-1185">Reference proteome</keyword>
<dbReference type="InterPro" id="IPR023346">
    <property type="entry name" value="Lysozyme-like_dom_sf"/>
</dbReference>
<dbReference type="Proteomes" id="UP000305848">
    <property type="component" value="Unassembled WGS sequence"/>
</dbReference>
<evidence type="ECO:0000256" key="1">
    <source>
        <dbReference type="ARBA" id="ARBA00007734"/>
    </source>
</evidence>
<feature type="domain" description="Transglycosylase SLT" evidence="2">
    <location>
        <begin position="108"/>
        <end position="210"/>
    </location>
</feature>
<sequence length="345" mass="38251">MQIRKLASALIVSVFCFFSVALMSFTGNGRTKTGGPKKDSSNASKNFDDVLGEMPGTYSVGDGLLRVPLNPNVVSFVKSFIKREGDDYSSMKNWGKSYFALFDKILTKYDVPCQLKYLAVIESSLRPATVSSAGAVGPWQIMPDEARAYGLKIGKHDERKDFAKSTTVAAKLLSKLYDRFGDWLLVIAAYNAGEGRVRQAIKKAGSSSFWVLQNFLPAETRNHVKKFIATQYYFEGSGGVTTMTAEEVKQYMPLGIPKIKIDDLEHTAIVEIQGKYNSTIMAKYLQMDEGLLNRLNPGLDDALNAGTTYNLRLPTDKVEPFKQAKNTILKESVEMLLSDVQTVKN</sequence>
<dbReference type="OrthoDB" id="9815002at2"/>
<comment type="similarity">
    <text evidence="1">Belongs to the transglycosylase Slt family.</text>
</comment>
<evidence type="ECO:0000313" key="3">
    <source>
        <dbReference type="EMBL" id="TKK66960.1"/>
    </source>
</evidence>
<dbReference type="CDD" id="cd16894">
    <property type="entry name" value="MltD-like"/>
    <property type="match status" value="1"/>
</dbReference>
<dbReference type="RefSeq" id="WP_137262777.1">
    <property type="nucleotide sequence ID" value="NZ_SZQL01000013.1"/>
</dbReference>
<reference evidence="3 4" key="1">
    <citation type="submission" date="2019-05" db="EMBL/GenBank/DDBJ databases">
        <title>Panacibacter sp. strain 17mud1-8 Genome sequencing and assembly.</title>
        <authorList>
            <person name="Chhetri G."/>
        </authorList>
    </citation>
    <scope>NUCLEOTIDE SEQUENCE [LARGE SCALE GENOMIC DNA]</scope>
    <source>
        <strain evidence="3 4">17mud1-8</strain>
    </source>
</reference>
<evidence type="ECO:0000313" key="4">
    <source>
        <dbReference type="Proteomes" id="UP000305848"/>
    </source>
</evidence>
<comment type="caution">
    <text evidence="3">The sequence shown here is derived from an EMBL/GenBank/DDBJ whole genome shotgun (WGS) entry which is preliminary data.</text>
</comment>
<protein>
    <submittedName>
        <fullName evidence="3">Lytic transglycosylase domain-containing protein</fullName>
    </submittedName>
</protein>
<dbReference type="SUPFAM" id="SSF53955">
    <property type="entry name" value="Lysozyme-like"/>
    <property type="match status" value="1"/>
</dbReference>
<dbReference type="PANTHER" id="PTHR37423:SF2">
    <property type="entry name" value="MEMBRANE-BOUND LYTIC MUREIN TRANSGLYCOSYLASE C"/>
    <property type="match status" value="1"/>
</dbReference>
<dbReference type="InterPro" id="IPR008258">
    <property type="entry name" value="Transglycosylase_SLT_dom_1"/>
</dbReference>
<dbReference type="PANTHER" id="PTHR37423">
    <property type="entry name" value="SOLUBLE LYTIC MUREIN TRANSGLYCOSYLASE-RELATED"/>
    <property type="match status" value="1"/>
</dbReference>
<evidence type="ECO:0000259" key="2">
    <source>
        <dbReference type="Pfam" id="PF01464"/>
    </source>
</evidence>